<evidence type="ECO:0000313" key="3">
    <source>
        <dbReference type="Proteomes" id="UP000063234"/>
    </source>
</evidence>
<proteinExistence type="predicted"/>
<feature type="transmembrane region" description="Helical" evidence="1">
    <location>
        <begin position="39"/>
        <end position="59"/>
    </location>
</feature>
<keyword evidence="1" id="KW-0472">Membrane</keyword>
<reference evidence="3" key="1">
    <citation type="journal article" date="2018" name="Science">
        <title>A primordial and reversible TCA cycle in a facultatively chemolithoautotrophic thermophile.</title>
        <authorList>
            <person name="Nunoura T."/>
            <person name="Chikaraishi Y."/>
            <person name="Izaki R."/>
            <person name="Suwa T."/>
            <person name="Sato T."/>
            <person name="Harada T."/>
            <person name="Mori K."/>
            <person name="Kato Y."/>
            <person name="Miyazaki M."/>
            <person name="Shimamura S."/>
            <person name="Yanagawa K."/>
            <person name="Shuto A."/>
            <person name="Ohkouchi N."/>
            <person name="Fujita N."/>
            <person name="Takaki Y."/>
            <person name="Atomi H."/>
            <person name="Takai K."/>
        </authorList>
    </citation>
    <scope>NUCLEOTIDE SEQUENCE [LARGE SCALE GENOMIC DNA]</scope>
    <source>
        <strain evidence="3">DSM 17441 / JCM 13301 / NBRC 103674 / ABI70S6</strain>
    </source>
</reference>
<name>A0A0S3QRG9_THET7</name>
<feature type="transmembrane region" description="Helical" evidence="1">
    <location>
        <begin position="170"/>
        <end position="188"/>
    </location>
</feature>
<keyword evidence="1" id="KW-0812">Transmembrane</keyword>
<protein>
    <submittedName>
        <fullName evidence="2">Uncharacterized protein</fullName>
    </submittedName>
</protein>
<dbReference type="EMBL" id="AP013035">
    <property type="protein sequence ID" value="BAT70928.1"/>
    <property type="molecule type" value="Genomic_DNA"/>
</dbReference>
<dbReference type="OrthoDB" id="162726at2"/>
<sequence length="243" mass="28080">MQIFLELIPLLLLLFVFLFFLNPLFWLFMLIFFPVLLLLIFYFISLEVLILALVNLIVIPKQLWHMFKNPILRKNHALEHATINVLEERYGELKDVGGLADINGFHLFCGESLLAPDEVLSAAKEGLLRMKQGETELAIHQRCGTSLTVMNFLLSLLFVFILLFSGYFDFLHVVLAIIFAFLISKPLGRWAQKYVTTDPDVKDMEIVGIRLQPFVKYFGIPIPVPSTKYFVETAQIPRIQRIY</sequence>
<dbReference type="AlphaFoldDB" id="A0A0S3QRG9"/>
<keyword evidence="3" id="KW-1185">Reference proteome</keyword>
<evidence type="ECO:0000256" key="1">
    <source>
        <dbReference type="SAM" id="Phobius"/>
    </source>
</evidence>
<dbReference type="KEGG" id="ttk:TST_0118"/>
<keyword evidence="1" id="KW-1133">Transmembrane helix</keyword>
<accession>A0A0S3QRG9</accession>
<dbReference type="RefSeq" id="WP_068548683.1">
    <property type="nucleotide sequence ID" value="NZ_AP013035.1"/>
</dbReference>
<gene>
    <name evidence="2" type="ORF">TST_0118</name>
</gene>
<evidence type="ECO:0000313" key="2">
    <source>
        <dbReference type="EMBL" id="BAT70928.1"/>
    </source>
</evidence>
<dbReference type="STRING" id="1298851.TST_0118"/>
<dbReference type="Proteomes" id="UP000063234">
    <property type="component" value="Chromosome"/>
</dbReference>
<feature type="transmembrane region" description="Helical" evidence="1">
    <location>
        <begin position="7"/>
        <end position="33"/>
    </location>
</feature>
<dbReference type="Pfam" id="PF19928">
    <property type="entry name" value="DUF6391"/>
    <property type="match status" value="1"/>
</dbReference>
<organism evidence="2 3">
    <name type="scientific">Thermosulfidibacter takaii (strain DSM 17441 / JCM 13301 / NBRC 103674 / ABI70S6)</name>
    <dbReference type="NCBI Taxonomy" id="1298851"/>
    <lineage>
        <taxon>Bacteria</taxon>
        <taxon>Pseudomonadati</taxon>
        <taxon>Thermosulfidibacterota</taxon>
        <taxon>Thermosulfidibacteria</taxon>
        <taxon>Thermosulfidibacterales</taxon>
        <taxon>Thermosulfidibacteraceae</taxon>
    </lineage>
</organism>